<evidence type="ECO:0000256" key="9">
    <source>
        <dbReference type="ARBA" id="ARBA00048126"/>
    </source>
</evidence>
<proteinExistence type="inferred from homology"/>
<dbReference type="Pfam" id="PF01842">
    <property type="entry name" value="ACT"/>
    <property type="match status" value="1"/>
</dbReference>
<comment type="pathway">
    <text evidence="2 11">Amino-acid biosynthesis; L-serine biosynthesis; L-serine from 3-phospho-D-glycerate: step 1/3.</text>
</comment>
<dbReference type="PROSITE" id="PS00065">
    <property type="entry name" value="D_2_HYDROXYACID_DH_1"/>
    <property type="match status" value="1"/>
</dbReference>
<reference evidence="13" key="1">
    <citation type="submission" date="2020-10" db="EMBL/GenBank/DDBJ databases">
        <title>Ca. Dormibacterota MAGs.</title>
        <authorList>
            <person name="Montgomery K."/>
        </authorList>
    </citation>
    <scope>NUCLEOTIDE SEQUENCE [LARGE SCALE GENOMIC DNA]</scope>
    <source>
        <strain evidence="13">SC8812_S17_10</strain>
    </source>
</reference>
<dbReference type="GO" id="GO:0004617">
    <property type="term" value="F:phosphoglycerate dehydrogenase activity"/>
    <property type="evidence" value="ECO:0007669"/>
    <property type="project" value="UniProtKB-UniRule"/>
</dbReference>
<evidence type="ECO:0000256" key="3">
    <source>
        <dbReference type="ARBA" id="ARBA00005854"/>
    </source>
</evidence>
<comment type="caution">
    <text evidence="13">The sequence shown here is derived from an EMBL/GenBank/DDBJ whole genome shotgun (WGS) entry which is preliminary data.</text>
</comment>
<dbReference type="Proteomes" id="UP000612893">
    <property type="component" value="Unassembled WGS sequence"/>
</dbReference>
<keyword evidence="14" id="KW-1185">Reference proteome</keyword>
<dbReference type="PROSITE" id="PS51671">
    <property type="entry name" value="ACT"/>
    <property type="match status" value="1"/>
</dbReference>
<keyword evidence="8 11" id="KW-0718">Serine biosynthesis</keyword>
<protein>
    <recommendedName>
        <fullName evidence="4 11">D-3-phosphoglycerate dehydrogenase</fullName>
        <ecNumber evidence="11">1.1.1.95</ecNumber>
    </recommendedName>
</protein>
<dbReference type="GO" id="GO:0051287">
    <property type="term" value="F:NAD binding"/>
    <property type="evidence" value="ECO:0007669"/>
    <property type="project" value="UniProtKB-UniRule"/>
</dbReference>
<dbReference type="InterPro" id="IPR006140">
    <property type="entry name" value="D-isomer_DH_NAD-bd"/>
</dbReference>
<evidence type="ECO:0000256" key="1">
    <source>
        <dbReference type="ARBA" id="ARBA00003800"/>
    </source>
</evidence>
<dbReference type="GO" id="GO:0006564">
    <property type="term" value="P:L-serine biosynthetic process"/>
    <property type="evidence" value="ECO:0007669"/>
    <property type="project" value="UniProtKB-UniRule"/>
</dbReference>
<dbReference type="SUPFAM" id="SSF51735">
    <property type="entry name" value="NAD(P)-binding Rossmann-fold domains"/>
    <property type="match status" value="1"/>
</dbReference>
<comment type="catalytic activity">
    <reaction evidence="9">
        <text>(R)-2-hydroxyglutarate + NAD(+) = 2-oxoglutarate + NADH + H(+)</text>
        <dbReference type="Rhea" id="RHEA:49612"/>
        <dbReference type="ChEBI" id="CHEBI:15378"/>
        <dbReference type="ChEBI" id="CHEBI:15801"/>
        <dbReference type="ChEBI" id="CHEBI:16810"/>
        <dbReference type="ChEBI" id="CHEBI:57540"/>
        <dbReference type="ChEBI" id="CHEBI:57945"/>
        <dbReference type="EC" id="1.1.1.399"/>
    </reaction>
</comment>
<dbReference type="EMBL" id="JAEKNR010000071">
    <property type="protein sequence ID" value="MBJ7597632.1"/>
    <property type="molecule type" value="Genomic_DNA"/>
</dbReference>
<keyword evidence="5 11" id="KW-0028">Amino-acid biosynthesis</keyword>
<evidence type="ECO:0000256" key="6">
    <source>
        <dbReference type="ARBA" id="ARBA00023002"/>
    </source>
</evidence>
<sequence>MPEANRILVADPLAEDGLQRLRADAAVEVRTKLPEAELVAAIGDFDALVVRSETKVTERVLEAGRRLRVVGRAGVGVDNIDVPAATRLGVLVVNAPRGNIIAAAEHAIALLLALARNIPQADASVKRGEWQRSKYVGAEVRGKTLGVVGLGNIGSEVAKRAQGLEMEVIAHDPAVPRERAEQFNVALVSLEDLFRRSDFITIHAPLVERTRNLIDAGILGLLKPGARLINAARGGIVDEAALYAALVEGRLAGAASDVFVQEPVGESPLLQLPNFIATPHIAASTVEAQASVAEDVAEEVLAVLRGELPRYAVNAPALPPEELAFLRPFATLAERLASLHVQLHGGRVSQLEMDYQGELAERDVSLVTAAAIKGLLQPFTEDRINAVNARLAAAGRGLKLVERRTPRQREGYPNGLLLRADGSELAGTVLLGEPRVTRVGDFRVDLVPEGRFLISRHEDRPGVIGHIGTILGEADVNIASMQVGRDAPRERAMMFVTVDEPVSESVLARLGQVSGISDLHYVELSPPHDAAHG</sequence>
<dbReference type="InterPro" id="IPR029753">
    <property type="entry name" value="D-isomer_DH_CS"/>
</dbReference>
<dbReference type="PANTHER" id="PTHR42789:SF1">
    <property type="entry name" value="D-ISOMER SPECIFIC 2-HYDROXYACID DEHYDROGENASE FAMILY PROTEIN (AFU_ORTHOLOGUE AFUA_6G10090)"/>
    <property type="match status" value="1"/>
</dbReference>
<dbReference type="InterPro" id="IPR036291">
    <property type="entry name" value="NAD(P)-bd_dom_sf"/>
</dbReference>
<dbReference type="SUPFAM" id="SSF52283">
    <property type="entry name" value="Formate/glycerate dehydrogenase catalytic domain-like"/>
    <property type="match status" value="1"/>
</dbReference>
<dbReference type="AlphaFoldDB" id="A0A934K5C1"/>
<dbReference type="CDD" id="cd04902">
    <property type="entry name" value="ACT_3PGDH-xct"/>
    <property type="match status" value="1"/>
</dbReference>
<name>A0A934K5C1_9BACT</name>
<comment type="similarity">
    <text evidence="3 11">Belongs to the D-isomer specific 2-hydroxyacid dehydrogenase family.</text>
</comment>
<dbReference type="Pfam" id="PF02826">
    <property type="entry name" value="2-Hacid_dh_C"/>
    <property type="match status" value="1"/>
</dbReference>
<dbReference type="InterPro" id="IPR002912">
    <property type="entry name" value="ACT_dom"/>
</dbReference>
<dbReference type="FunFam" id="3.30.1330.90:FF:000003">
    <property type="entry name" value="D-3-phosphoglycerate dehydrogenase"/>
    <property type="match status" value="1"/>
</dbReference>
<dbReference type="SUPFAM" id="SSF55021">
    <property type="entry name" value="ACT-like"/>
    <property type="match status" value="1"/>
</dbReference>
<dbReference type="RefSeq" id="WP_338200015.1">
    <property type="nucleotide sequence ID" value="NZ_JAEKNR010000071.1"/>
</dbReference>
<evidence type="ECO:0000256" key="8">
    <source>
        <dbReference type="ARBA" id="ARBA00023299"/>
    </source>
</evidence>
<dbReference type="InterPro" id="IPR045626">
    <property type="entry name" value="PGDH_ASB_dom"/>
</dbReference>
<dbReference type="InterPro" id="IPR029009">
    <property type="entry name" value="ASB_dom_sf"/>
</dbReference>
<dbReference type="PROSITE" id="PS00670">
    <property type="entry name" value="D_2_HYDROXYACID_DH_2"/>
    <property type="match status" value="1"/>
</dbReference>
<dbReference type="InterPro" id="IPR006236">
    <property type="entry name" value="PGDH"/>
</dbReference>
<dbReference type="EC" id="1.1.1.95" evidence="11"/>
<dbReference type="Gene3D" id="3.40.50.720">
    <property type="entry name" value="NAD(P)-binding Rossmann-like Domain"/>
    <property type="match status" value="2"/>
</dbReference>
<dbReference type="PANTHER" id="PTHR42789">
    <property type="entry name" value="D-ISOMER SPECIFIC 2-HYDROXYACID DEHYDROGENASE FAMILY PROTEIN (AFU_ORTHOLOGUE AFUA_6G10090)"/>
    <property type="match status" value="1"/>
</dbReference>
<keyword evidence="7 11" id="KW-0520">NAD</keyword>
<dbReference type="InterPro" id="IPR045865">
    <property type="entry name" value="ACT-like_dom_sf"/>
</dbReference>
<dbReference type="FunFam" id="3.30.70.260:FF:000008">
    <property type="entry name" value="D-3-phosphoglycerate dehydrogenase, chloroplastic"/>
    <property type="match status" value="1"/>
</dbReference>
<evidence type="ECO:0000256" key="11">
    <source>
        <dbReference type="RuleBase" id="RU363003"/>
    </source>
</evidence>
<dbReference type="NCBIfam" id="TIGR01327">
    <property type="entry name" value="PGDH"/>
    <property type="match status" value="1"/>
</dbReference>
<evidence type="ECO:0000259" key="12">
    <source>
        <dbReference type="PROSITE" id="PS51671"/>
    </source>
</evidence>
<dbReference type="CDD" id="cd12173">
    <property type="entry name" value="PGDH_4"/>
    <property type="match status" value="1"/>
</dbReference>
<dbReference type="PROSITE" id="PS00671">
    <property type="entry name" value="D_2_HYDROXYACID_DH_3"/>
    <property type="match status" value="1"/>
</dbReference>
<evidence type="ECO:0000256" key="2">
    <source>
        <dbReference type="ARBA" id="ARBA00005216"/>
    </source>
</evidence>
<feature type="domain" description="ACT" evidence="12">
    <location>
        <begin position="452"/>
        <end position="527"/>
    </location>
</feature>
<dbReference type="Pfam" id="PF19304">
    <property type="entry name" value="PGDH_inter"/>
    <property type="match status" value="1"/>
</dbReference>
<evidence type="ECO:0000256" key="5">
    <source>
        <dbReference type="ARBA" id="ARBA00022605"/>
    </source>
</evidence>
<dbReference type="Gene3D" id="3.30.1330.90">
    <property type="entry name" value="D-3-phosphoglycerate dehydrogenase, domain 3"/>
    <property type="match status" value="1"/>
</dbReference>
<evidence type="ECO:0000256" key="7">
    <source>
        <dbReference type="ARBA" id="ARBA00023027"/>
    </source>
</evidence>
<comment type="catalytic activity">
    <reaction evidence="10 11">
        <text>(2R)-3-phosphoglycerate + NAD(+) = 3-phosphooxypyruvate + NADH + H(+)</text>
        <dbReference type="Rhea" id="RHEA:12641"/>
        <dbReference type="ChEBI" id="CHEBI:15378"/>
        <dbReference type="ChEBI" id="CHEBI:18110"/>
        <dbReference type="ChEBI" id="CHEBI:57540"/>
        <dbReference type="ChEBI" id="CHEBI:57945"/>
        <dbReference type="ChEBI" id="CHEBI:58272"/>
        <dbReference type="EC" id="1.1.1.95"/>
    </reaction>
</comment>
<dbReference type="SUPFAM" id="SSF143548">
    <property type="entry name" value="Serine metabolism enzymes domain"/>
    <property type="match status" value="1"/>
</dbReference>
<gene>
    <name evidence="13" type="ORF">JF922_06045</name>
</gene>
<evidence type="ECO:0000256" key="10">
    <source>
        <dbReference type="ARBA" id="ARBA00048731"/>
    </source>
</evidence>
<accession>A0A934K5C1</accession>
<evidence type="ECO:0000313" key="14">
    <source>
        <dbReference type="Proteomes" id="UP000612893"/>
    </source>
</evidence>
<dbReference type="Gene3D" id="3.30.70.260">
    <property type="match status" value="1"/>
</dbReference>
<dbReference type="Pfam" id="PF00389">
    <property type="entry name" value="2-Hacid_dh"/>
    <property type="match status" value="1"/>
</dbReference>
<dbReference type="InterPro" id="IPR006139">
    <property type="entry name" value="D-isomer_2_OHA_DH_cat_dom"/>
</dbReference>
<comment type="function">
    <text evidence="1">Catalyzes the reversible oxidation of 3-phospho-D-glycerate to 3-phosphonooxypyruvate, the first step of the phosphorylated L-serine biosynthesis pathway. Also catalyzes the reversible oxidation of 2-hydroxyglutarate to 2-oxoglutarate.</text>
</comment>
<dbReference type="InterPro" id="IPR029752">
    <property type="entry name" value="D-isomer_DH_CS1"/>
</dbReference>
<organism evidence="13 14">
    <name type="scientific">Candidatus Nephthysia bennettiae</name>
    <dbReference type="NCBI Taxonomy" id="3127016"/>
    <lineage>
        <taxon>Bacteria</taxon>
        <taxon>Bacillati</taxon>
        <taxon>Candidatus Dormiibacterota</taxon>
        <taxon>Candidatus Dormibacteria</taxon>
        <taxon>Candidatus Dormibacterales</taxon>
        <taxon>Candidatus Dormibacteraceae</taxon>
        <taxon>Candidatus Nephthysia</taxon>
    </lineage>
</organism>
<dbReference type="FunFam" id="3.40.50.720:FF:000021">
    <property type="entry name" value="D-3-phosphoglycerate dehydrogenase"/>
    <property type="match status" value="1"/>
</dbReference>
<dbReference type="InterPro" id="IPR050857">
    <property type="entry name" value="D-2-hydroxyacid_DH"/>
</dbReference>
<evidence type="ECO:0000256" key="4">
    <source>
        <dbReference type="ARBA" id="ARBA00021582"/>
    </source>
</evidence>
<keyword evidence="6 11" id="KW-0560">Oxidoreductase</keyword>
<evidence type="ECO:0000313" key="13">
    <source>
        <dbReference type="EMBL" id="MBJ7597632.1"/>
    </source>
</evidence>